<proteinExistence type="predicted"/>
<evidence type="ECO:0000313" key="1">
    <source>
        <dbReference type="EMBL" id="MCD7465484.1"/>
    </source>
</evidence>
<comment type="caution">
    <text evidence="1">The sequence shown here is derived from an EMBL/GenBank/DDBJ whole genome shotgun (WGS) entry which is preliminary data.</text>
</comment>
<gene>
    <name evidence="1" type="ORF">HAX54_001406</name>
</gene>
<keyword evidence="2" id="KW-1185">Reference proteome</keyword>
<accession>A0ABS8T3B3</accession>
<name>A0ABS8T3B3_DATST</name>
<evidence type="ECO:0000313" key="2">
    <source>
        <dbReference type="Proteomes" id="UP000823775"/>
    </source>
</evidence>
<dbReference type="EMBL" id="JACEIK010001052">
    <property type="protein sequence ID" value="MCD7465484.1"/>
    <property type="molecule type" value="Genomic_DNA"/>
</dbReference>
<dbReference type="Proteomes" id="UP000823775">
    <property type="component" value="Unassembled WGS sequence"/>
</dbReference>
<sequence>MKHRFMTELCNRTSDLTGDSPMGGLLRRSKAGQTSKKNINLDRSVPAIVDVGTDNITCWRFASDSPTNFELLGVLNRFGDSSVVRRSEVSVSPAGHQLPRAYPIFCCISCEREGPDALNRRSTYVASLMPCPCLP</sequence>
<reference evidence="1 2" key="1">
    <citation type="journal article" date="2021" name="BMC Genomics">
        <title>Datura genome reveals duplications of psychoactive alkaloid biosynthetic genes and high mutation rate following tissue culture.</title>
        <authorList>
            <person name="Rajewski A."/>
            <person name="Carter-House D."/>
            <person name="Stajich J."/>
            <person name="Litt A."/>
        </authorList>
    </citation>
    <scope>NUCLEOTIDE SEQUENCE [LARGE SCALE GENOMIC DNA]</scope>
    <source>
        <strain evidence="1">AR-01</strain>
    </source>
</reference>
<protein>
    <submittedName>
        <fullName evidence="1">Uncharacterized protein</fullName>
    </submittedName>
</protein>
<organism evidence="1 2">
    <name type="scientific">Datura stramonium</name>
    <name type="common">Jimsonweed</name>
    <name type="synonym">Common thornapple</name>
    <dbReference type="NCBI Taxonomy" id="4076"/>
    <lineage>
        <taxon>Eukaryota</taxon>
        <taxon>Viridiplantae</taxon>
        <taxon>Streptophyta</taxon>
        <taxon>Embryophyta</taxon>
        <taxon>Tracheophyta</taxon>
        <taxon>Spermatophyta</taxon>
        <taxon>Magnoliopsida</taxon>
        <taxon>eudicotyledons</taxon>
        <taxon>Gunneridae</taxon>
        <taxon>Pentapetalae</taxon>
        <taxon>asterids</taxon>
        <taxon>lamiids</taxon>
        <taxon>Solanales</taxon>
        <taxon>Solanaceae</taxon>
        <taxon>Solanoideae</taxon>
        <taxon>Datureae</taxon>
        <taxon>Datura</taxon>
    </lineage>
</organism>